<proteinExistence type="predicted"/>
<dbReference type="PANTHER" id="PTHR30634">
    <property type="entry name" value="OUTER MEMBRANE LOLAB LIPOPROTEIN INSERTION APPARATUS"/>
    <property type="match status" value="1"/>
</dbReference>
<organism evidence="2 3">
    <name type="scientific">Luteimonas salinisoli</name>
    <dbReference type="NCBI Taxonomy" id="2752307"/>
    <lineage>
        <taxon>Bacteria</taxon>
        <taxon>Pseudomonadati</taxon>
        <taxon>Pseudomonadota</taxon>
        <taxon>Gammaproteobacteria</taxon>
        <taxon>Lysobacterales</taxon>
        <taxon>Lysobacteraceae</taxon>
        <taxon>Luteimonas</taxon>
    </lineage>
</organism>
<comment type="caution">
    <text evidence="2">The sequence shown here is derived from an EMBL/GenBank/DDBJ whole genome shotgun (WGS) entry which is preliminary data.</text>
</comment>
<dbReference type="RefSeq" id="WP_180677272.1">
    <property type="nucleotide sequence ID" value="NZ_JACCKA010000027.1"/>
</dbReference>
<dbReference type="InterPro" id="IPR050458">
    <property type="entry name" value="LolB"/>
</dbReference>
<evidence type="ECO:0000313" key="3">
    <source>
        <dbReference type="Proteomes" id="UP000578091"/>
    </source>
</evidence>
<dbReference type="InterPro" id="IPR025406">
    <property type="entry name" value="DUF4132"/>
</dbReference>
<name>A0A853J8K5_9GAMM</name>
<gene>
    <name evidence="2" type="ORF">H0E84_03670</name>
</gene>
<protein>
    <submittedName>
        <fullName evidence="2">DUF4132 domain-containing protein</fullName>
    </submittedName>
</protein>
<dbReference type="Proteomes" id="UP000578091">
    <property type="component" value="Unassembled WGS sequence"/>
</dbReference>
<dbReference type="EMBL" id="JACCKA010000027">
    <property type="protein sequence ID" value="NZA25471.1"/>
    <property type="molecule type" value="Genomic_DNA"/>
</dbReference>
<evidence type="ECO:0000313" key="2">
    <source>
        <dbReference type="EMBL" id="NZA25471.1"/>
    </source>
</evidence>
<dbReference type="Pfam" id="PF13569">
    <property type="entry name" value="DUF4132"/>
    <property type="match status" value="1"/>
</dbReference>
<evidence type="ECO:0000259" key="1">
    <source>
        <dbReference type="PROSITE" id="PS51977"/>
    </source>
</evidence>
<reference evidence="2 3" key="1">
    <citation type="submission" date="2020-07" db="EMBL/GenBank/DDBJ databases">
        <title>Luteimonas sp. SJ-92.</title>
        <authorList>
            <person name="Huang X.-X."/>
            <person name="Xu L."/>
            <person name="Sun J.-Q."/>
        </authorList>
    </citation>
    <scope>NUCLEOTIDE SEQUENCE [LARGE SCALE GENOMIC DNA]</scope>
    <source>
        <strain evidence="2 3">SJ-92</strain>
    </source>
</reference>
<dbReference type="InterPro" id="IPR036930">
    <property type="entry name" value="WGR_dom_sf"/>
</dbReference>
<sequence>MRRFEFSEGTSNKFWEIELDGSDVNIRWGRIGTQGQSQTKTFGDDAKAAAAMTKLIDAKAGKGYAEVAAAADAGIGKTETKVGPSVGNDAATTGTVAVAKPIEAPSDTVPPATAAVAIRANAPTVAPWLLQGEPLDVPAGLLARALPSRRFPAVVAPGGDPAAVLQALYEAIDGYASPDDKNSDASMAQALQQGWERLQKPAAKASPHADAAMLALVFAAAPNAYRATIDVRSLVNMLVGRDGLPAALDLLLQAEREFEVRFEWRGTNGKPGISFHDSIDGPLASRWSSPVGEGEWAFRRHLSAASDSVYSECVDRIRAALPTLHPSRQVAMAMLLPDEPQVSNALAFALAGPNAPSALHWLQLTATDPAALAAIRRTKLDAYGQDILDDPEMVATLLQERGMGALETLLARAEGEVAGTALAAFGLPEAIDALARSASSSKGALARLTAAVNRWPLAAIVALSKLVAGGSKEGALVAPSLTGLLRANEAALPALRPWLGTAAEAVVDRMLKQLSGPSVVGSTDELPAVLARPPWLATRKKRAIAALDLETLPIAPVERWAPGEREAGRFAAGQLPPYYADAAKDPDKMVECLDFKRHVDTRDLVEPAIRAIRTQDATALCELWLKMKQARKAERWSYITLSDTLLALLPGEMGASVWNVLAGESDYSYRPDFIVGKFGLKVLPGLLAVVRRHPAENLVLALNFGAVDLAPQMARAAAKLKSLRETGRQWLLKFPEHAACGLIAAAVGKRGEARDCAGVALRILASEGHGALVLEVAARYGQPEVVAAVEAVLAEDPLDRFPRKRPTLPAFWQPGAWRRPVLAEGPGAGKALPDEALAPLGTMLAFPTNEGIYPGIEQVRDACTRDSLADFAWDCFAAWLYAGAPSKDGWALTALGLFGNDETARKLTPYLRAWPGEAAHARAVAGLDVLAMIGSDVALMLLNGIAQKVKFKGLQDRAREKIAQIAEARGFTTEELEDRLAPDLGLDEHGTMLLDFGPRAFRVGFDEALKPYVRDGDGARLADLPKPKKTDDAGLSKEAAERFKLLKKDVRTIASQQVLRLEVAMCTRRRWRADVFRAFLAEHPLVRHLVQRLVWGVYEVDAGQGDGSYGGRLRTCFRVAEDGGFTTGTDDPFELPQDEALRVGIPHALELGADVAAEFGQLFTDYELLQPFAQLGRDTHVLTPDEQAQQKLVRWKGSTVPTGRVLGLVNKGWRRGQAQDGGGIWYFNKPLGRDRAIELSFEPGIIVGLVDEYPEQTLLEVQVGQPSGWGEIQNGEPLSSLDPIAASELIRDLESLRA</sequence>
<dbReference type="Gene3D" id="2.20.140.10">
    <property type="entry name" value="WGR domain"/>
    <property type="match status" value="1"/>
</dbReference>
<dbReference type="SMART" id="SM00773">
    <property type="entry name" value="WGR"/>
    <property type="match status" value="1"/>
</dbReference>
<dbReference type="Pfam" id="PF05406">
    <property type="entry name" value="WGR"/>
    <property type="match status" value="1"/>
</dbReference>
<accession>A0A853J8K5</accession>
<feature type="domain" description="WGR" evidence="1">
    <location>
        <begin position="1"/>
        <end position="78"/>
    </location>
</feature>
<dbReference type="InterPro" id="IPR049809">
    <property type="entry name" value="YehF/YfeS-like_WGR"/>
</dbReference>
<keyword evidence="3" id="KW-1185">Reference proteome</keyword>
<dbReference type="InterPro" id="IPR008893">
    <property type="entry name" value="WGR_domain"/>
</dbReference>
<dbReference type="SUPFAM" id="SSF142921">
    <property type="entry name" value="WGR domain-like"/>
    <property type="match status" value="1"/>
</dbReference>
<dbReference type="CDD" id="cd07996">
    <property type="entry name" value="WGR_MMR_like"/>
    <property type="match status" value="1"/>
</dbReference>
<dbReference type="PROSITE" id="PS51977">
    <property type="entry name" value="WGR"/>
    <property type="match status" value="1"/>
</dbReference>